<evidence type="ECO:0000313" key="2">
    <source>
        <dbReference type="Proteomes" id="UP001652583"/>
    </source>
</evidence>
<protein>
    <submittedName>
        <fullName evidence="3">Protein Z-dependent protease inhibitor-like</fullName>
    </submittedName>
</protein>
<sequence length="133" mass="15362">MYELLEQMVIGRIFQLQADLCDLSVASRNWKVSKANPWYRFRPFLLAQMSPVLQRAGIEVDEKGAEAVMETLLETTADSMPPHHPNRPATSFMIYEETSGMLLFRGRVVNPALLRFQTRVSTWCSRRRRTRGS</sequence>
<reference evidence="3" key="1">
    <citation type="submission" date="2025-08" db="UniProtKB">
        <authorList>
            <consortium name="RefSeq"/>
        </authorList>
    </citation>
    <scope>IDENTIFICATION</scope>
    <source>
        <tissue evidence="3">Blood</tissue>
    </source>
</reference>
<evidence type="ECO:0000313" key="3">
    <source>
        <dbReference type="RefSeq" id="XP_053079401.1"/>
    </source>
</evidence>
<dbReference type="GeneID" id="106977445"/>
<keyword evidence="3" id="KW-0646">Protease inhibitor</keyword>
<dbReference type="Proteomes" id="UP001652583">
    <property type="component" value="Chromosome B3"/>
</dbReference>
<dbReference type="GO" id="GO:0030414">
    <property type="term" value="F:peptidase inhibitor activity"/>
    <property type="evidence" value="ECO:0007669"/>
    <property type="project" value="UniProtKB-KW"/>
</dbReference>
<name>A0ABM3Q661_ACIJB</name>
<dbReference type="SUPFAM" id="SSF56574">
    <property type="entry name" value="Serpins"/>
    <property type="match status" value="1"/>
</dbReference>
<evidence type="ECO:0000259" key="1">
    <source>
        <dbReference type="Pfam" id="PF00079"/>
    </source>
</evidence>
<accession>A0ABM3Q661</accession>
<gene>
    <name evidence="3" type="primary">LOC106977445</name>
</gene>
<keyword evidence="2" id="KW-1185">Reference proteome</keyword>
<proteinExistence type="predicted"/>
<dbReference type="Pfam" id="PF00079">
    <property type="entry name" value="Serpin"/>
    <property type="match status" value="1"/>
</dbReference>
<dbReference type="RefSeq" id="XP_053079401.1">
    <property type="nucleotide sequence ID" value="XM_053223426.1"/>
</dbReference>
<dbReference type="InterPro" id="IPR023796">
    <property type="entry name" value="Serpin_dom"/>
</dbReference>
<feature type="domain" description="Serpin" evidence="1">
    <location>
        <begin position="3"/>
        <end position="111"/>
    </location>
</feature>
<dbReference type="Gene3D" id="3.30.497.10">
    <property type="entry name" value="Antithrombin, subunit I, domain 2"/>
    <property type="match status" value="1"/>
</dbReference>
<dbReference type="InterPro" id="IPR042178">
    <property type="entry name" value="Serpin_sf_1"/>
</dbReference>
<dbReference type="InterPro" id="IPR036186">
    <property type="entry name" value="Serpin_sf"/>
</dbReference>
<organism evidence="2 3">
    <name type="scientific">Acinonyx jubatus</name>
    <name type="common">Cheetah</name>
    <dbReference type="NCBI Taxonomy" id="32536"/>
    <lineage>
        <taxon>Eukaryota</taxon>
        <taxon>Metazoa</taxon>
        <taxon>Chordata</taxon>
        <taxon>Craniata</taxon>
        <taxon>Vertebrata</taxon>
        <taxon>Euteleostomi</taxon>
        <taxon>Mammalia</taxon>
        <taxon>Eutheria</taxon>
        <taxon>Laurasiatheria</taxon>
        <taxon>Carnivora</taxon>
        <taxon>Feliformia</taxon>
        <taxon>Felidae</taxon>
        <taxon>Felinae</taxon>
        <taxon>Acinonyx</taxon>
    </lineage>
</organism>